<dbReference type="Proteomes" id="UP001501084">
    <property type="component" value="Unassembled WGS sequence"/>
</dbReference>
<sequence length="68" mass="7418">MGASRVSGEQMAALCSRELGLLPAELPGSFRDRHSFTSAGSNKICLEFRDHPEHIEQESAYRVGGVID</sequence>
<gene>
    <name evidence="1" type="ORF">GCM10009786_04710</name>
</gene>
<evidence type="ECO:0000313" key="2">
    <source>
        <dbReference type="Proteomes" id="UP001501084"/>
    </source>
</evidence>
<dbReference type="EMBL" id="BAAAOP010000003">
    <property type="protein sequence ID" value="GAA2185982.1"/>
    <property type="molecule type" value="Genomic_DNA"/>
</dbReference>
<protein>
    <submittedName>
        <fullName evidence="1">Uncharacterized protein</fullName>
    </submittedName>
</protein>
<accession>A0ABN3B396</accession>
<evidence type="ECO:0000313" key="1">
    <source>
        <dbReference type="EMBL" id="GAA2185982.1"/>
    </source>
</evidence>
<comment type="caution">
    <text evidence="1">The sequence shown here is derived from an EMBL/GenBank/DDBJ whole genome shotgun (WGS) entry which is preliminary data.</text>
</comment>
<organism evidence="1 2">
    <name type="scientific">Leucobacter alluvii</name>
    <dbReference type="NCBI Taxonomy" id="340321"/>
    <lineage>
        <taxon>Bacteria</taxon>
        <taxon>Bacillati</taxon>
        <taxon>Actinomycetota</taxon>
        <taxon>Actinomycetes</taxon>
        <taxon>Micrococcales</taxon>
        <taxon>Microbacteriaceae</taxon>
        <taxon>Leucobacter</taxon>
    </lineage>
</organism>
<name>A0ABN3B396_9MICO</name>
<proteinExistence type="predicted"/>
<reference evidence="1 2" key="1">
    <citation type="journal article" date="2019" name="Int. J. Syst. Evol. Microbiol.">
        <title>The Global Catalogue of Microorganisms (GCM) 10K type strain sequencing project: providing services to taxonomists for standard genome sequencing and annotation.</title>
        <authorList>
            <consortium name="The Broad Institute Genomics Platform"/>
            <consortium name="The Broad Institute Genome Sequencing Center for Infectious Disease"/>
            <person name="Wu L."/>
            <person name="Ma J."/>
        </authorList>
    </citation>
    <scope>NUCLEOTIDE SEQUENCE [LARGE SCALE GENOMIC DNA]</scope>
    <source>
        <strain evidence="1 2">JCM 14919</strain>
    </source>
</reference>
<keyword evidence="2" id="KW-1185">Reference proteome</keyword>